<dbReference type="EMBL" id="HBGS01033982">
    <property type="protein sequence ID" value="CAD9436936.1"/>
    <property type="molecule type" value="Transcribed_RNA"/>
</dbReference>
<dbReference type="AlphaFoldDB" id="A0A7S2G7H7"/>
<dbReference type="GO" id="GO:0005509">
    <property type="term" value="F:calcium ion binding"/>
    <property type="evidence" value="ECO:0007669"/>
    <property type="project" value="InterPro"/>
</dbReference>
<dbReference type="Gene3D" id="1.10.238.10">
    <property type="entry name" value="EF-hand"/>
    <property type="match status" value="1"/>
</dbReference>
<feature type="domain" description="EF-hand" evidence="2">
    <location>
        <begin position="157"/>
        <end position="192"/>
    </location>
</feature>
<dbReference type="PROSITE" id="PS50222">
    <property type="entry name" value="EF_HAND_2"/>
    <property type="match status" value="2"/>
</dbReference>
<dbReference type="Pfam" id="PF13202">
    <property type="entry name" value="EF-hand_5"/>
    <property type="match status" value="1"/>
</dbReference>
<dbReference type="InterPro" id="IPR011992">
    <property type="entry name" value="EF-hand-dom_pair"/>
</dbReference>
<protein>
    <recommendedName>
        <fullName evidence="2">EF-hand domain-containing protein</fullName>
    </recommendedName>
</protein>
<proteinExistence type="predicted"/>
<dbReference type="PROSITE" id="PS00018">
    <property type="entry name" value="EF_HAND_1"/>
    <property type="match status" value="3"/>
</dbReference>
<accession>A0A7S2G7H7</accession>
<dbReference type="InterPro" id="IPR018247">
    <property type="entry name" value="EF_Hand_1_Ca_BS"/>
</dbReference>
<reference evidence="3" key="1">
    <citation type="submission" date="2021-01" db="EMBL/GenBank/DDBJ databases">
        <authorList>
            <person name="Corre E."/>
            <person name="Pelletier E."/>
            <person name="Niang G."/>
            <person name="Scheremetjew M."/>
            <person name="Finn R."/>
            <person name="Kale V."/>
            <person name="Holt S."/>
            <person name="Cochrane G."/>
            <person name="Meng A."/>
            <person name="Brown T."/>
            <person name="Cohen L."/>
        </authorList>
    </citation>
    <scope>NUCLEOTIDE SEQUENCE</scope>
    <source>
        <strain evidence="3">CCMP1381</strain>
    </source>
</reference>
<dbReference type="SMART" id="SM00054">
    <property type="entry name" value="EFh"/>
    <property type="match status" value="3"/>
</dbReference>
<gene>
    <name evidence="3" type="ORF">DSPE1174_LOCUS17496</name>
</gene>
<feature type="domain" description="EF-hand" evidence="2">
    <location>
        <begin position="1"/>
        <end position="28"/>
    </location>
</feature>
<organism evidence="3">
    <name type="scientific">Octactis speculum</name>
    <dbReference type="NCBI Taxonomy" id="3111310"/>
    <lineage>
        <taxon>Eukaryota</taxon>
        <taxon>Sar</taxon>
        <taxon>Stramenopiles</taxon>
        <taxon>Ochrophyta</taxon>
        <taxon>Dictyochophyceae</taxon>
        <taxon>Dictyochales</taxon>
        <taxon>Dictyochaceae</taxon>
        <taxon>Octactis</taxon>
    </lineage>
</organism>
<sequence length="308" mass="33190">MFTVLDADNGGTLSIEELVAPLEDMSTIENPQFQMIYGSLIEMGSTLPAQYETVEGMDRVACHIAGLEPGTFSDGAALKAKFVEAAQLSNSRYVMDKEDFVNLLLSQTQVNVSKVFAAAIHPVMEFAKGPNSGLNARFTSSLRTGLEALGQWLEGGGMKGLIISCCDLFDANGDGQIDINELERMITKPQNAKEFLTLLFAIADGDSDGELTEKEVMNLVHNYVKVIVAVLELVIDGMVEVSMAAVRPVVTSILDAYNAPLGFTFETLSAAIKEGPEATSQRLMILGMSLQHTMQMAAMAASADMQMN</sequence>
<evidence type="ECO:0000256" key="1">
    <source>
        <dbReference type="ARBA" id="ARBA00022837"/>
    </source>
</evidence>
<dbReference type="SUPFAM" id="SSF47473">
    <property type="entry name" value="EF-hand"/>
    <property type="match status" value="1"/>
</dbReference>
<name>A0A7S2G7H7_9STRA</name>
<dbReference type="InterPro" id="IPR002048">
    <property type="entry name" value="EF_hand_dom"/>
</dbReference>
<keyword evidence="1" id="KW-0106">Calcium</keyword>
<evidence type="ECO:0000313" key="3">
    <source>
        <dbReference type="EMBL" id="CAD9436936.1"/>
    </source>
</evidence>
<evidence type="ECO:0000259" key="2">
    <source>
        <dbReference type="PROSITE" id="PS50222"/>
    </source>
</evidence>